<dbReference type="GO" id="GO:0042597">
    <property type="term" value="C:periplasmic space"/>
    <property type="evidence" value="ECO:0007669"/>
    <property type="project" value="UniProtKB-SubCell"/>
</dbReference>
<evidence type="ECO:0000256" key="4">
    <source>
        <dbReference type="SAM" id="SignalP"/>
    </source>
</evidence>
<evidence type="ECO:0000256" key="3">
    <source>
        <dbReference type="ARBA" id="ARBA00022729"/>
    </source>
</evidence>
<keyword evidence="3 4" id="KW-0732">Signal</keyword>
<evidence type="ECO:0000313" key="7">
    <source>
        <dbReference type="Proteomes" id="UP000030907"/>
    </source>
</evidence>
<dbReference type="Gene3D" id="3.40.190.10">
    <property type="entry name" value="Periplasmic binding protein-like II"/>
    <property type="match status" value="2"/>
</dbReference>
<dbReference type="InterPro" id="IPR015168">
    <property type="entry name" value="SsuA/THI5"/>
</dbReference>
<dbReference type="Proteomes" id="UP000030907">
    <property type="component" value="Chromosome"/>
</dbReference>
<dbReference type="EMBL" id="CP009122">
    <property type="protein sequence ID" value="AJA09742.1"/>
    <property type="molecule type" value="Genomic_DNA"/>
</dbReference>
<dbReference type="SMART" id="SM00062">
    <property type="entry name" value="PBPb"/>
    <property type="match status" value="1"/>
</dbReference>
<evidence type="ECO:0000256" key="2">
    <source>
        <dbReference type="ARBA" id="ARBA00010742"/>
    </source>
</evidence>
<evidence type="ECO:0000259" key="5">
    <source>
        <dbReference type="SMART" id="SM00062"/>
    </source>
</evidence>
<feature type="chain" id="PRO_5002042687" evidence="4">
    <location>
        <begin position="22"/>
        <end position="340"/>
    </location>
</feature>
<feature type="signal peptide" evidence="4">
    <location>
        <begin position="1"/>
        <end position="21"/>
    </location>
</feature>
<sequence>MKRVSAAILIAAIALASPIAAAPEAPSGTIRVGYLRLANAQLVSKALGLHERAGLKVEWVPFETGGQVNAAIAAGRIDFGAVGTPPAAAGISAGLPYRGLFILNMLGSVEGLVVRADLPISAPTDLSGKRIAVPFGSTSYYLLLSLLRLEHIPENAVTLVDMTPSQARTAWDRREIDGAWLWETALHQMVADGGRILIDNRDMAKHGLAVGDIAVVTKALAEARPELVARYVQAECAAITFWHDHPEETAQIVERELGVDPQEAARMMRGTGVLPCRQQLTSAYLGQDGNAGAFARSLHPIARFLSGRGRIREVPDDRNFDNFFDLRFLNNAYAVETTQK</sequence>
<reference evidence="6 7" key="1">
    <citation type="journal article" date="2015" name="Int. J. Syst. Evol. Microbiol.">
        <title>Description of Sphingopyxis fribergensis sp. nov. - a soil bacterium with the ability to degrade styrene and phenylacetic acid.</title>
        <authorList>
            <person name="Oelschlagel M."/>
            <person name="Ruckert C."/>
            <person name="Kalinowski J."/>
            <person name="Schmidt G."/>
            <person name="Schlomann M."/>
            <person name="Tischler D."/>
        </authorList>
    </citation>
    <scope>NUCLEOTIDE SEQUENCE [LARGE SCALE GENOMIC DNA]</scope>
    <source>
        <strain evidence="6 7">Kp5.2</strain>
    </source>
</reference>
<gene>
    <name evidence="6" type="ORF">SKP52_14285</name>
</gene>
<accession>A0A0A7PPC0</accession>
<dbReference type="InterPro" id="IPR001638">
    <property type="entry name" value="Solute-binding_3/MltF_N"/>
</dbReference>
<protein>
    <submittedName>
        <fullName evidence="6">Extracellular solute-binding protein</fullName>
    </submittedName>
</protein>
<dbReference type="Pfam" id="PF09084">
    <property type="entry name" value="NMT1"/>
    <property type="match status" value="1"/>
</dbReference>
<dbReference type="PANTHER" id="PTHR30024">
    <property type="entry name" value="ALIPHATIC SULFONATES-BINDING PROTEIN-RELATED"/>
    <property type="match status" value="1"/>
</dbReference>
<comment type="subcellular location">
    <subcellularLocation>
        <location evidence="1">Periplasm</location>
    </subcellularLocation>
</comment>
<evidence type="ECO:0000313" key="6">
    <source>
        <dbReference type="EMBL" id="AJA09742.1"/>
    </source>
</evidence>
<feature type="domain" description="Solute-binding protein family 3/N-terminal" evidence="5">
    <location>
        <begin position="29"/>
        <end position="235"/>
    </location>
</feature>
<keyword evidence="7" id="KW-1185">Reference proteome</keyword>
<dbReference type="HOGENOM" id="CLU_028871_3_1_5"/>
<name>A0A0A7PPC0_9SPHN</name>
<dbReference type="SUPFAM" id="SSF53850">
    <property type="entry name" value="Periplasmic binding protein-like II"/>
    <property type="match status" value="1"/>
</dbReference>
<evidence type="ECO:0000256" key="1">
    <source>
        <dbReference type="ARBA" id="ARBA00004418"/>
    </source>
</evidence>
<dbReference type="AlphaFoldDB" id="A0A0A7PPC0"/>
<organism evidence="6 7">
    <name type="scientific">Sphingopyxis fribergensis</name>
    <dbReference type="NCBI Taxonomy" id="1515612"/>
    <lineage>
        <taxon>Bacteria</taxon>
        <taxon>Pseudomonadati</taxon>
        <taxon>Pseudomonadota</taxon>
        <taxon>Alphaproteobacteria</taxon>
        <taxon>Sphingomonadales</taxon>
        <taxon>Sphingomonadaceae</taxon>
        <taxon>Sphingopyxis</taxon>
    </lineage>
</organism>
<comment type="similarity">
    <text evidence="2">Belongs to the bacterial solute-binding protein SsuA/TauA family.</text>
</comment>
<dbReference type="GO" id="GO:0042918">
    <property type="term" value="P:alkanesulfonate transmembrane transport"/>
    <property type="evidence" value="ECO:0007669"/>
    <property type="project" value="TreeGrafter"/>
</dbReference>
<dbReference type="STRING" id="1515612.SKP52_14285"/>
<dbReference type="KEGG" id="sphk:SKP52_14285"/>
<proteinExistence type="inferred from homology"/>
<dbReference type="PANTHER" id="PTHR30024:SF47">
    <property type="entry name" value="TAURINE-BINDING PERIPLASMIC PROTEIN"/>
    <property type="match status" value="1"/>
</dbReference>